<evidence type="ECO:0000313" key="3">
    <source>
        <dbReference type="Proteomes" id="UP000249417"/>
    </source>
</evidence>
<organism evidence="2 3">
    <name type="scientific">Micavibrio aeruginosavorus</name>
    <dbReference type="NCBI Taxonomy" id="349221"/>
    <lineage>
        <taxon>Bacteria</taxon>
        <taxon>Pseudomonadati</taxon>
        <taxon>Bdellovibrionota</taxon>
        <taxon>Bdellovibrionia</taxon>
        <taxon>Bdellovibrionales</taxon>
        <taxon>Pseudobdellovibrionaceae</taxon>
        <taxon>Micavibrio</taxon>
    </lineage>
</organism>
<accession>A0A2W5Q7I8</accession>
<dbReference type="AlphaFoldDB" id="A0A2W5Q7I8"/>
<proteinExistence type="predicted"/>
<evidence type="ECO:0000256" key="1">
    <source>
        <dbReference type="SAM" id="MobiDB-lite"/>
    </source>
</evidence>
<dbReference type="EMBL" id="QFQB01000014">
    <property type="protein sequence ID" value="PZQ47360.1"/>
    <property type="molecule type" value="Genomic_DNA"/>
</dbReference>
<evidence type="ECO:0000313" key="2">
    <source>
        <dbReference type="EMBL" id="PZQ47360.1"/>
    </source>
</evidence>
<feature type="compositionally biased region" description="Basic and acidic residues" evidence="1">
    <location>
        <begin position="102"/>
        <end position="111"/>
    </location>
</feature>
<sequence>MKKVAEFNKAVGSLTAAFKNLFTIAQGSSVSDTQEMIRNALPAIRQTADSLSPHIPEEGPGRYPYHGLYVELYRLERLSIAEQRDPRMLRSDLLGALLGGESHSRNLEADTNRQTVPHPRHEPKVPF</sequence>
<comment type="caution">
    <text evidence="2">The sequence shown here is derived from an EMBL/GenBank/DDBJ whole genome shotgun (WGS) entry which is preliminary data.</text>
</comment>
<reference evidence="2 3" key="1">
    <citation type="submission" date="2017-08" db="EMBL/GenBank/DDBJ databases">
        <title>Infants hospitalized years apart are colonized by the same room-sourced microbial strains.</title>
        <authorList>
            <person name="Brooks B."/>
            <person name="Olm M.R."/>
            <person name="Firek B.A."/>
            <person name="Baker R."/>
            <person name="Thomas B.C."/>
            <person name="Morowitz M.J."/>
            <person name="Banfield J.F."/>
        </authorList>
    </citation>
    <scope>NUCLEOTIDE SEQUENCE [LARGE SCALE GENOMIC DNA]</scope>
    <source>
        <strain evidence="2">S2_005_002_R2_29</strain>
    </source>
</reference>
<dbReference type="Proteomes" id="UP000249417">
    <property type="component" value="Unassembled WGS sequence"/>
</dbReference>
<protein>
    <submittedName>
        <fullName evidence="2">Uncharacterized protein</fullName>
    </submittedName>
</protein>
<name>A0A2W5Q7I8_9BACT</name>
<feature type="region of interest" description="Disordered" evidence="1">
    <location>
        <begin position="100"/>
        <end position="127"/>
    </location>
</feature>
<gene>
    <name evidence="2" type="ORF">DI551_03445</name>
</gene>